<evidence type="ECO:0000313" key="2">
    <source>
        <dbReference type="EMBL" id="MFC5054551.1"/>
    </source>
</evidence>
<gene>
    <name evidence="2" type="ORF">ACFPFM_12395</name>
</gene>
<comment type="caution">
    <text evidence="2">The sequence shown here is derived from an EMBL/GenBank/DDBJ whole genome shotgun (WGS) entry which is preliminary data.</text>
</comment>
<keyword evidence="3" id="KW-1185">Reference proteome</keyword>
<dbReference type="Proteomes" id="UP001595833">
    <property type="component" value="Unassembled WGS sequence"/>
</dbReference>
<reference evidence="3" key="1">
    <citation type="journal article" date="2019" name="Int. J. Syst. Evol. Microbiol.">
        <title>The Global Catalogue of Microorganisms (GCM) 10K type strain sequencing project: providing services to taxonomists for standard genome sequencing and annotation.</title>
        <authorList>
            <consortium name="The Broad Institute Genomics Platform"/>
            <consortium name="The Broad Institute Genome Sequencing Center for Infectious Disease"/>
            <person name="Wu L."/>
            <person name="Ma J."/>
        </authorList>
    </citation>
    <scope>NUCLEOTIDE SEQUENCE [LARGE SCALE GENOMIC DNA]</scope>
    <source>
        <strain evidence="3">KCTC 12848</strain>
    </source>
</reference>
<name>A0ABV9Y1M3_9PSEU</name>
<organism evidence="2 3">
    <name type="scientific">Saccharothrix xinjiangensis</name>
    <dbReference type="NCBI Taxonomy" id="204798"/>
    <lineage>
        <taxon>Bacteria</taxon>
        <taxon>Bacillati</taxon>
        <taxon>Actinomycetota</taxon>
        <taxon>Actinomycetes</taxon>
        <taxon>Pseudonocardiales</taxon>
        <taxon>Pseudonocardiaceae</taxon>
        <taxon>Saccharothrix</taxon>
    </lineage>
</organism>
<evidence type="ECO:0008006" key="4">
    <source>
        <dbReference type="Google" id="ProtNLM"/>
    </source>
</evidence>
<dbReference type="RefSeq" id="WP_344034145.1">
    <property type="nucleotide sequence ID" value="NZ_BAAAKE010000001.1"/>
</dbReference>
<protein>
    <recommendedName>
        <fullName evidence="4">SUKH-4 immunity protein of toxin-antitoxin system</fullName>
    </recommendedName>
</protein>
<proteinExistence type="predicted"/>
<evidence type="ECO:0000313" key="3">
    <source>
        <dbReference type="Proteomes" id="UP001595833"/>
    </source>
</evidence>
<dbReference type="EMBL" id="JBHSJB010000011">
    <property type="protein sequence ID" value="MFC5054551.1"/>
    <property type="molecule type" value="Genomic_DNA"/>
</dbReference>
<feature type="region of interest" description="Disordered" evidence="1">
    <location>
        <begin position="1"/>
        <end position="20"/>
    </location>
</feature>
<accession>A0ABV9Y1M3</accession>
<sequence>MDASPGPPTRRAHRDADADGREHVTVQDVYLLALHGPYRSPQHPVPIDATIVHALTLLHPAVPQPDGGRMYRCLTEFPGRTAGCVVPLSTLTFELDGGRLWPEVADWERVVDAVVHIARHQGCDAVPLGLPQVAAVLLGGGPNTVHELYHPDGSRSQAGPDDRQQHLDELTGHVHRFAAEGPFWPGDDLVAPPREPRVLPYRPYGL</sequence>
<evidence type="ECO:0000256" key="1">
    <source>
        <dbReference type="SAM" id="MobiDB-lite"/>
    </source>
</evidence>